<protein>
    <submittedName>
        <fullName evidence="2">Uncharacterized protein</fullName>
    </submittedName>
</protein>
<evidence type="ECO:0000313" key="3">
    <source>
        <dbReference type="Proteomes" id="UP000037035"/>
    </source>
</evidence>
<sequence>MNADHSSRNALFLRLHKVRVCIVDGGADANPVNRLCAMWWWPGGSLLLDSSQVEENPVLSEKIALAHQRPYEGIKRLEAGSSQSAQVGDGSVDGYFAGQSIAQPVSTILSANTDSQRNLQMLPFHRDESPSARPNGIHHLSLPNHSRTHHAPCGSTVKTLHKRKHHPAGTSAWPLHSPPNSPDPNSPDPNSPDPNSPDPNSPDPSSPDPNSPPNDKQTLGPMIHVSQLLIFTTGRQPPPPIIITSSSSNQPFAKEHPNEEHPHGGHPCQAALCKFKESGTLNTWTNCFFLNQRHCYAVHKDDVFEHCLHEKQMALFMTINIICQVDGTCGHALFKSSQNTFFEDRVGEDGVKPIGGTTPRTQRTSILGVGTPIHTSTLEVGYFGLKKKYMTNLKHDIFYKNEQGVACPQGPRNLCEYPKNPSPMMKKKNLSTSNRTINQIVEMNEQFGIQFKYKQIKNQKGSMILPVEWSQQMKINGKSSCVYIKICIGFTILAQPTDYFLCAGPFKKHFFYLPSQPHQLEKNTRLKELQLKFKVAWQTLLFQRCTERHLNTSKTPQNMKSSRVVLDELRKPKTFQNIRYSTPKLGLKWCRDFMIQISMVLKSGSNDSSSVCCLVTMHVLRYDVTCCSMNCVCYQHTVLAVHLFNCHAFTFTSEVKGTYHGVFSTMCLTTCTTYMKIEINNMRGCIQAYLCMYIKSRIYIYTYIHIYLQNSASKGYTTSLNKTDLSSKDQTNCGKALDFLSSMFLDSVSTISLSATTNQYVLVLGFKNPFFELLSFFPSLTSSSLLGPLNCFQLTCSMLQPSCHTNSTCLNMYSHCAVCTVTIHQILVESLLENGWSKNRSFLGLSACQLQAASFFFCSANAPLSFILPNPHMLTTHQVSPLAHIDPQLCLLQYITCQVMCETPIHITGMKELQQVLGFGTVPGGPRRKKKKRMSPEAFPSISADKLKPDPKEKKKRNIDGEDSKATTCQGKEEEEERTGRLNIHNKRTRGQIIGCVTQQRSVVCINVSKDITKNKMRYQELMRGGRMTEDMTGWVRRG</sequence>
<organism evidence="2 3">
    <name type="scientific">Puccinia sorghi</name>
    <dbReference type="NCBI Taxonomy" id="27349"/>
    <lineage>
        <taxon>Eukaryota</taxon>
        <taxon>Fungi</taxon>
        <taxon>Dikarya</taxon>
        <taxon>Basidiomycota</taxon>
        <taxon>Pucciniomycotina</taxon>
        <taxon>Pucciniomycetes</taxon>
        <taxon>Pucciniales</taxon>
        <taxon>Pucciniaceae</taxon>
        <taxon>Puccinia</taxon>
    </lineage>
</organism>
<proteinExistence type="predicted"/>
<name>A0A0L6U707_9BASI</name>
<comment type="caution">
    <text evidence="2">The sequence shown here is derived from an EMBL/GenBank/DDBJ whole genome shotgun (WGS) entry which is preliminary data.</text>
</comment>
<gene>
    <name evidence="2" type="ORF">VP01_92g4</name>
</gene>
<feature type="region of interest" description="Disordered" evidence="1">
    <location>
        <begin position="125"/>
        <end position="219"/>
    </location>
</feature>
<feature type="region of interest" description="Disordered" evidence="1">
    <location>
        <begin position="234"/>
        <end position="263"/>
    </location>
</feature>
<accession>A0A0L6U707</accession>
<feature type="compositionally biased region" description="Basic and acidic residues" evidence="1">
    <location>
        <begin position="253"/>
        <end position="263"/>
    </location>
</feature>
<feature type="region of interest" description="Disordered" evidence="1">
    <location>
        <begin position="919"/>
        <end position="979"/>
    </location>
</feature>
<evidence type="ECO:0000256" key="1">
    <source>
        <dbReference type="SAM" id="MobiDB-lite"/>
    </source>
</evidence>
<dbReference type="AlphaFoldDB" id="A0A0L6U707"/>
<keyword evidence="3" id="KW-1185">Reference proteome</keyword>
<feature type="compositionally biased region" description="Basic and acidic residues" evidence="1">
    <location>
        <begin position="945"/>
        <end position="965"/>
    </location>
</feature>
<dbReference type="EMBL" id="LAVV01014938">
    <property type="protein sequence ID" value="KNZ44299.1"/>
    <property type="molecule type" value="Genomic_DNA"/>
</dbReference>
<reference evidence="2 3" key="1">
    <citation type="submission" date="2015-08" db="EMBL/GenBank/DDBJ databases">
        <title>Next Generation Sequencing and Analysis of the Genome of Puccinia sorghi L Schw, the Causal Agent of Maize Common Rust.</title>
        <authorList>
            <person name="Rochi L."/>
            <person name="Burguener G."/>
            <person name="Darino M."/>
            <person name="Turjanski A."/>
            <person name="Kreff E."/>
            <person name="Dieguez M.J."/>
            <person name="Sacco F."/>
        </authorList>
    </citation>
    <scope>NUCLEOTIDE SEQUENCE [LARGE SCALE GENOMIC DNA]</scope>
    <source>
        <strain evidence="2 3">RO10H11247</strain>
    </source>
</reference>
<dbReference type="VEuPathDB" id="FungiDB:VP01_92g4"/>
<evidence type="ECO:0000313" key="2">
    <source>
        <dbReference type="EMBL" id="KNZ44299.1"/>
    </source>
</evidence>
<feature type="compositionally biased region" description="Pro residues" evidence="1">
    <location>
        <begin position="176"/>
        <end position="212"/>
    </location>
</feature>
<dbReference type="Proteomes" id="UP000037035">
    <property type="component" value="Unassembled WGS sequence"/>
</dbReference>